<evidence type="ECO:0000313" key="1">
    <source>
        <dbReference type="EMBL" id="MDI1493550.1"/>
    </source>
</evidence>
<dbReference type="Gene3D" id="3.40.390.10">
    <property type="entry name" value="Collagenase (Catalytic Domain)"/>
    <property type="match status" value="1"/>
</dbReference>
<accession>A0AA43R0B2</accession>
<dbReference type="EMBL" id="JAPUFD010000027">
    <property type="protein sequence ID" value="MDI1493550.1"/>
    <property type="molecule type" value="Genomic_DNA"/>
</dbReference>
<organism evidence="1 2">
    <name type="scientific">Ramalina farinacea</name>
    <dbReference type="NCBI Taxonomy" id="258253"/>
    <lineage>
        <taxon>Eukaryota</taxon>
        <taxon>Fungi</taxon>
        <taxon>Dikarya</taxon>
        <taxon>Ascomycota</taxon>
        <taxon>Pezizomycotina</taxon>
        <taxon>Lecanoromycetes</taxon>
        <taxon>OSLEUM clade</taxon>
        <taxon>Lecanoromycetidae</taxon>
        <taxon>Lecanorales</taxon>
        <taxon>Lecanorineae</taxon>
        <taxon>Ramalinaceae</taxon>
        <taxon>Ramalina</taxon>
    </lineage>
</organism>
<proteinExistence type="predicted"/>
<dbReference type="GO" id="GO:0008237">
    <property type="term" value="F:metallopeptidase activity"/>
    <property type="evidence" value="ECO:0007669"/>
    <property type="project" value="InterPro"/>
</dbReference>
<name>A0AA43R0B2_9LECA</name>
<protein>
    <submittedName>
        <fullName evidence="1">Uncharacterized protein</fullName>
    </submittedName>
</protein>
<gene>
    <name evidence="1" type="ORF">OHK93_005340</name>
</gene>
<evidence type="ECO:0000313" key="2">
    <source>
        <dbReference type="Proteomes" id="UP001161017"/>
    </source>
</evidence>
<reference evidence="1" key="1">
    <citation type="journal article" date="2023" name="Genome Biol. Evol.">
        <title>First Whole Genome Sequence and Flow Cytometry Genome Size Data for the Lichen-Forming Fungus Ramalina farinacea (Ascomycota).</title>
        <authorList>
            <person name="Llewellyn T."/>
            <person name="Mian S."/>
            <person name="Hill R."/>
            <person name="Leitch I.J."/>
            <person name="Gaya E."/>
        </authorList>
    </citation>
    <scope>NUCLEOTIDE SEQUENCE</scope>
    <source>
        <strain evidence="1">LIQ254RAFAR</strain>
    </source>
</reference>
<keyword evidence="2" id="KW-1185">Reference proteome</keyword>
<sequence>MLAPRQSTNTLLGSPLAASGPYPFVSCNASEAEALNGLFPEIADNINNEVIPNIVAEGQRDRVNNWQANLYSTFFGAAQPSDVQAVFQAITARSKTNSAGGPIKPPNIICLNEDVPELSKALAVCDAPMNPTAFTRKPLGSAVGANTDIYLCPSFWDLKASYSAQDTTHCPTVTNPQSYSYAGDNGIAETQASAIIHALAHIYAPAPLAYAQETYPINGCDGLPTELRLNNANNYVYLAAVIHATCPSFYDLNSGDSTTHYPAMADSSTASTPAVLDDWAYDIAFDANALQANLTALGY</sequence>
<comment type="caution">
    <text evidence="1">The sequence shown here is derived from an EMBL/GenBank/DDBJ whole genome shotgun (WGS) entry which is preliminary data.</text>
</comment>
<dbReference type="AlphaFoldDB" id="A0AA43R0B2"/>
<dbReference type="InterPro" id="IPR024079">
    <property type="entry name" value="MetalloPept_cat_dom_sf"/>
</dbReference>
<dbReference type="Proteomes" id="UP001161017">
    <property type="component" value="Unassembled WGS sequence"/>
</dbReference>
<dbReference type="SUPFAM" id="SSF55486">
    <property type="entry name" value="Metalloproteases ('zincins'), catalytic domain"/>
    <property type="match status" value="1"/>
</dbReference>